<dbReference type="InterPro" id="IPR041500">
    <property type="entry name" value="RecC_C"/>
</dbReference>
<feature type="domain" description="RecC C-terminal" evidence="11">
    <location>
        <begin position="779"/>
        <end position="993"/>
    </location>
</feature>
<gene>
    <name evidence="10" type="primary">recC</name>
    <name evidence="12" type="ORF">B0I27_11410</name>
</gene>
<dbReference type="PANTHER" id="PTHR30591">
    <property type="entry name" value="RECBCD ENZYME SUBUNIT RECC"/>
    <property type="match status" value="1"/>
</dbReference>
<dbReference type="Gene3D" id="1.10.10.160">
    <property type="match status" value="1"/>
</dbReference>
<evidence type="ECO:0000256" key="9">
    <source>
        <dbReference type="ARBA" id="ARBA00023204"/>
    </source>
</evidence>
<dbReference type="Gene3D" id="3.40.50.10930">
    <property type="match status" value="1"/>
</dbReference>
<dbReference type="PANTHER" id="PTHR30591:SF1">
    <property type="entry name" value="RECBCD ENZYME SUBUNIT RECC"/>
    <property type="match status" value="1"/>
</dbReference>
<dbReference type="GO" id="GO:0005524">
    <property type="term" value="F:ATP binding"/>
    <property type="evidence" value="ECO:0007669"/>
    <property type="project" value="UniProtKB-UniRule"/>
</dbReference>
<dbReference type="InterPro" id="IPR011335">
    <property type="entry name" value="Restrct_endonuc-II-like"/>
</dbReference>
<evidence type="ECO:0000313" key="13">
    <source>
        <dbReference type="Proteomes" id="UP000238034"/>
    </source>
</evidence>
<keyword evidence="4 10" id="KW-0378">Hydrolase</keyword>
<dbReference type="GO" id="GO:0008854">
    <property type="term" value="F:exodeoxyribonuclease V activity"/>
    <property type="evidence" value="ECO:0007669"/>
    <property type="project" value="InterPro"/>
</dbReference>
<keyword evidence="9 10" id="KW-0234">DNA repair</keyword>
<dbReference type="GO" id="GO:0000724">
    <property type="term" value="P:double-strand break repair via homologous recombination"/>
    <property type="evidence" value="ECO:0007669"/>
    <property type="project" value="UniProtKB-UniRule"/>
</dbReference>
<dbReference type="SUPFAM" id="SSF52540">
    <property type="entry name" value="P-loop containing nucleoside triphosphate hydrolases"/>
    <property type="match status" value="2"/>
</dbReference>
<organism evidence="12 13">
    <name type="scientific">Arcticibacter pallidicorallinus</name>
    <dbReference type="NCBI Taxonomy" id="1259464"/>
    <lineage>
        <taxon>Bacteria</taxon>
        <taxon>Pseudomonadati</taxon>
        <taxon>Bacteroidota</taxon>
        <taxon>Sphingobacteriia</taxon>
        <taxon>Sphingobacteriales</taxon>
        <taxon>Sphingobacteriaceae</taxon>
        <taxon>Arcticibacter</taxon>
    </lineage>
</organism>
<evidence type="ECO:0000256" key="4">
    <source>
        <dbReference type="ARBA" id="ARBA00022801"/>
    </source>
</evidence>
<evidence type="ECO:0000256" key="10">
    <source>
        <dbReference type="HAMAP-Rule" id="MF_01486"/>
    </source>
</evidence>
<evidence type="ECO:0000256" key="8">
    <source>
        <dbReference type="ARBA" id="ARBA00023125"/>
    </source>
</evidence>
<evidence type="ECO:0000313" key="12">
    <source>
        <dbReference type="EMBL" id="PRY48551.1"/>
    </source>
</evidence>
<comment type="miscellaneous">
    <text evidence="10">In the RecBCD complex, RecB has a slow 3'-5' helicase, an exonuclease activity and loads RecA onto ssDNA, RecD has a fast 5'-3' helicase activity, while RecC stimulates the ATPase and processivity of the RecB helicase and contributes to recognition of the Chi site.</text>
</comment>
<comment type="caution">
    <text evidence="12">The sequence shown here is derived from an EMBL/GenBank/DDBJ whole genome shotgun (WGS) entry which is preliminary data.</text>
</comment>
<dbReference type="AlphaFoldDB" id="A0A2T0TSB1"/>
<keyword evidence="7 10" id="KW-0067">ATP-binding</keyword>
<evidence type="ECO:0000256" key="6">
    <source>
        <dbReference type="ARBA" id="ARBA00022839"/>
    </source>
</evidence>
<dbReference type="RefSeq" id="WP_106295343.1">
    <property type="nucleotide sequence ID" value="NZ_PVTH01000014.1"/>
</dbReference>
<keyword evidence="3 10" id="KW-0227">DNA damage</keyword>
<dbReference type="OrthoDB" id="9762834at2"/>
<dbReference type="Pfam" id="PF17946">
    <property type="entry name" value="RecC_C"/>
    <property type="match status" value="1"/>
</dbReference>
<comment type="similarity">
    <text evidence="10">Belongs to the RecC family.</text>
</comment>
<dbReference type="GO" id="GO:0009338">
    <property type="term" value="C:exodeoxyribonuclease V complex"/>
    <property type="evidence" value="ECO:0007669"/>
    <property type="project" value="InterPro"/>
</dbReference>
<keyword evidence="6 10" id="KW-0269">Exonuclease</keyword>
<evidence type="ECO:0000259" key="11">
    <source>
        <dbReference type="Pfam" id="PF17946"/>
    </source>
</evidence>
<evidence type="ECO:0000256" key="3">
    <source>
        <dbReference type="ARBA" id="ARBA00022763"/>
    </source>
</evidence>
<sequence length="1062" mass="121076">MGLFLKVSNSLTKLAESLCFELQQQRSGVFQPYTIVTQTDGMNNWLKLSLAENMGIAANYQFYKPSDLINQIYYILGGKGSGTTLSAENTSWLLYHLLDDEDFVKRYPEVSGYYKHTGADSNLKRMGLADKLADLFDQYQIYRPEMIMQWNASNFKEGVANWQQYLWVKARVLSAMQLPDKTLVGAYILDTLRKGENIDLLRAYMPAIHVFGLSITTGYHLTLFYEIARHVDFSFHILNPAPAVYWFEDKSEKQLAWMKKKGFAEPDETAIGNPLLTSWGRVIQNTFHLFFQNDEMLNVYDEADFEEPVPNTLLGKIQHDIFYNLVGDDRNEIYPEDLSDGSVTISSCFTPAREVEVLYNYLVHLIDKRKEELSPRDIVVMVSDIDAYASYIKAVFNNVPYKFQYTIADENFTNTDTISNALHSLFSISEDNFGAEEVLQLLDSSYIRKRFGITDLQLIRSAVAKANIRFGMEGDVADDTVYVSWRYGVQRLMYGISMLGTEEYGAGEDGFYPVDSIEGSASYEIIRFCHFIEVLMDAVKQRKQARSIAGWVQYTQTVLENLVWDPEEGTEEDYELLLAELNKYNLLTPMVNEVIRYDVFSYKFLQTISGSTRAGAFVQGGITFCSLIPMRSIPFKVVALLGLDFDKFPRKENPVSFNLLEKDRKRGDRNVKENDKHLFLETILSANKYFYISYIGQSARDSTALPPSALIDELIDYMESGTVEKGSVKDSLITHHPLHGFSQKYQGGDDRLFNYITQAGSAMSLAAEAKQHKVSELSEISLRSLVSFFKNPIKGYYNDVLGIYYHVDKVLMDETELFELDKLQQWQLKQDLLRADEGDIAERRNKLLKTGGLPLKSMAEISLGQLEKEVMPVRSLFKNCIGEACLRSVSLELSVGDVLLKGNLDQVYGDMLVYVSWSKHEMKYLIDAYIQYLFARAAGEELSLFFVSAVKGQVYEGAAIGQADALERLSDLVNLYKMGHSQILAFYPDLNVAPAEFIQLPREKFNTVVKKKFADAMFPSSDTYALKEFEKGFFYGEDAFNAFVQNTERILVPLTQVFPTYF</sequence>
<dbReference type="InterPro" id="IPR013986">
    <property type="entry name" value="DExx_box_DNA_helicase_dom_sf"/>
</dbReference>
<protein>
    <recommendedName>
        <fullName evidence="10">RecBCD enzyme subunit RecC</fullName>
    </recommendedName>
    <alternativeName>
        <fullName evidence="10">Exonuclease V subunit RecC</fullName>
        <shortName evidence="10">ExoV subunit RecC</shortName>
    </alternativeName>
    <alternativeName>
        <fullName evidence="10">Helicase/nuclease RecBCD subunit RecC</fullName>
    </alternativeName>
</protein>
<reference evidence="12 13" key="1">
    <citation type="submission" date="2018-03" db="EMBL/GenBank/DDBJ databases">
        <title>Genomic Encyclopedia of Type Strains, Phase III (KMG-III): the genomes of soil and plant-associated and newly described type strains.</title>
        <authorList>
            <person name="Whitman W."/>
        </authorList>
    </citation>
    <scope>NUCLEOTIDE SEQUENCE [LARGE SCALE GENOMIC DNA]</scope>
    <source>
        <strain evidence="12 13">CGMCC 1.9313</strain>
    </source>
</reference>
<dbReference type="NCBIfam" id="TIGR01450">
    <property type="entry name" value="recC"/>
    <property type="match status" value="1"/>
</dbReference>
<evidence type="ECO:0000256" key="1">
    <source>
        <dbReference type="ARBA" id="ARBA00022722"/>
    </source>
</evidence>
<evidence type="ECO:0000256" key="7">
    <source>
        <dbReference type="ARBA" id="ARBA00022840"/>
    </source>
</evidence>
<evidence type="ECO:0000256" key="5">
    <source>
        <dbReference type="ARBA" id="ARBA00022806"/>
    </source>
</evidence>
<accession>A0A2T0TSB1</accession>
<dbReference type="GO" id="GO:0003678">
    <property type="term" value="F:DNA helicase activity"/>
    <property type="evidence" value="ECO:0007669"/>
    <property type="project" value="UniProtKB-UniRule"/>
</dbReference>
<proteinExistence type="inferred from homology"/>
<dbReference type="EMBL" id="PVTH01000014">
    <property type="protein sequence ID" value="PRY48551.1"/>
    <property type="molecule type" value="Genomic_DNA"/>
</dbReference>
<keyword evidence="13" id="KW-1185">Reference proteome</keyword>
<keyword evidence="2 10" id="KW-0547">Nucleotide-binding</keyword>
<dbReference type="InterPro" id="IPR027417">
    <property type="entry name" value="P-loop_NTPase"/>
</dbReference>
<comment type="subunit">
    <text evidence="10">Heterotrimer of RecB, RecC and RecD. All subunits contribute to DNA-binding.</text>
</comment>
<dbReference type="Gene3D" id="1.10.10.990">
    <property type="match status" value="1"/>
</dbReference>
<dbReference type="GO" id="GO:0003677">
    <property type="term" value="F:DNA binding"/>
    <property type="evidence" value="ECO:0007669"/>
    <property type="project" value="UniProtKB-UniRule"/>
</dbReference>
<dbReference type="Gene3D" id="3.40.50.300">
    <property type="entry name" value="P-loop containing nucleotide triphosphate hydrolases"/>
    <property type="match status" value="2"/>
</dbReference>
<dbReference type="PIRSF" id="PIRSF000980">
    <property type="entry name" value="RecC"/>
    <property type="match status" value="1"/>
</dbReference>
<dbReference type="SUPFAM" id="SSF52980">
    <property type="entry name" value="Restriction endonuclease-like"/>
    <property type="match status" value="1"/>
</dbReference>
<comment type="function">
    <text evidence="10">A helicase/nuclease that prepares dsDNA breaks (DSB) for recombinational DNA repair. Binds to DSBs and unwinds DNA via a highly rapid and processive ATP-dependent bidirectional helicase activity. Unwinds dsDNA until it encounters a Chi (crossover hotspot instigator) sequence from the 3' direction. Cuts ssDNA a few nucleotides 3' to the Chi site. The properties and activities of the enzyme are changed at Chi. The Chi-altered holoenzyme produces a long 3'-ssDNA overhang and facilitates RecA-binding to the ssDNA for homologous DNA recombination and repair. Holoenzyme degrades any linearized DNA that is unable to undergo homologous recombination. In the holoenzyme this subunit recognizes the wild-type Chi sequence, and when added to isolated RecB increases its ATP-dependent helicase processivity.</text>
</comment>
<keyword evidence="5 10" id="KW-0347">Helicase</keyword>
<keyword evidence="8 10" id="KW-0238">DNA-binding</keyword>
<dbReference type="InterPro" id="IPR006697">
    <property type="entry name" value="RecC"/>
</dbReference>
<dbReference type="Proteomes" id="UP000238034">
    <property type="component" value="Unassembled WGS sequence"/>
</dbReference>
<dbReference type="HAMAP" id="MF_01486">
    <property type="entry name" value="RecC"/>
    <property type="match status" value="1"/>
</dbReference>
<name>A0A2T0TSB1_9SPHI</name>
<keyword evidence="1 10" id="KW-0540">Nuclease</keyword>
<dbReference type="Pfam" id="PF04257">
    <property type="entry name" value="Exonuc_V_gamma"/>
    <property type="match status" value="1"/>
</dbReference>
<evidence type="ECO:0000256" key="2">
    <source>
        <dbReference type="ARBA" id="ARBA00022741"/>
    </source>
</evidence>